<dbReference type="Pfam" id="PF03023">
    <property type="entry name" value="MurJ"/>
    <property type="match status" value="2"/>
</dbReference>
<dbReference type="EMBL" id="LT629776">
    <property type="protein sequence ID" value="SDR93705.1"/>
    <property type="molecule type" value="Genomic_DNA"/>
</dbReference>
<keyword evidence="11" id="KW-1185">Reference proteome</keyword>
<proteinExistence type="predicted"/>
<feature type="transmembrane region" description="Helical" evidence="9">
    <location>
        <begin position="430"/>
        <end position="452"/>
    </location>
</feature>
<reference evidence="10 11" key="1">
    <citation type="submission" date="2016-10" db="EMBL/GenBank/DDBJ databases">
        <authorList>
            <person name="de Groot N.N."/>
        </authorList>
    </citation>
    <scope>NUCLEOTIDE SEQUENCE [LARGE SCALE GENOMIC DNA]</scope>
    <source>
        <strain evidence="10 11">DSM 22126</strain>
    </source>
</reference>
<evidence type="ECO:0000256" key="5">
    <source>
        <dbReference type="ARBA" id="ARBA00022984"/>
    </source>
</evidence>
<evidence type="ECO:0000256" key="8">
    <source>
        <dbReference type="SAM" id="MobiDB-lite"/>
    </source>
</evidence>
<dbReference type="STRING" id="545619.SAMN04489860_0426"/>
<evidence type="ECO:0000256" key="2">
    <source>
        <dbReference type="ARBA" id="ARBA00022475"/>
    </source>
</evidence>
<keyword evidence="5" id="KW-0573">Peptidoglycan synthesis</keyword>
<keyword evidence="3 9" id="KW-0812">Transmembrane</keyword>
<feature type="compositionally biased region" description="Gly residues" evidence="8">
    <location>
        <begin position="64"/>
        <end position="75"/>
    </location>
</feature>
<feature type="transmembrane region" description="Helical" evidence="9">
    <location>
        <begin position="272"/>
        <end position="297"/>
    </location>
</feature>
<evidence type="ECO:0000313" key="10">
    <source>
        <dbReference type="EMBL" id="SDR93705.1"/>
    </source>
</evidence>
<dbReference type="GO" id="GO:0005886">
    <property type="term" value="C:plasma membrane"/>
    <property type="evidence" value="ECO:0007669"/>
    <property type="project" value="UniProtKB-SubCell"/>
</dbReference>
<evidence type="ECO:0000256" key="9">
    <source>
        <dbReference type="SAM" id="Phobius"/>
    </source>
</evidence>
<dbReference type="PANTHER" id="PTHR47019:SF1">
    <property type="entry name" value="LIPID II FLIPPASE MURJ"/>
    <property type="match status" value="1"/>
</dbReference>
<keyword evidence="6 9" id="KW-1133">Transmembrane helix</keyword>
<keyword evidence="4" id="KW-0133">Cell shape</keyword>
<dbReference type="Proteomes" id="UP000185663">
    <property type="component" value="Chromosome I"/>
</dbReference>
<feature type="region of interest" description="Disordered" evidence="8">
    <location>
        <begin position="1"/>
        <end position="79"/>
    </location>
</feature>
<keyword evidence="7 9" id="KW-0472">Membrane</keyword>
<evidence type="ECO:0000313" key="11">
    <source>
        <dbReference type="Proteomes" id="UP000185663"/>
    </source>
</evidence>
<dbReference type="GO" id="GO:0015648">
    <property type="term" value="F:lipid-linked peptidoglycan transporter activity"/>
    <property type="evidence" value="ECO:0007669"/>
    <property type="project" value="TreeGrafter"/>
</dbReference>
<dbReference type="InterPro" id="IPR004268">
    <property type="entry name" value="MurJ"/>
</dbReference>
<feature type="transmembrane region" description="Helical" evidence="9">
    <location>
        <begin position="464"/>
        <end position="487"/>
    </location>
</feature>
<feature type="transmembrane region" description="Helical" evidence="9">
    <location>
        <begin position="595"/>
        <end position="616"/>
    </location>
</feature>
<dbReference type="GO" id="GO:0034204">
    <property type="term" value="P:lipid translocation"/>
    <property type="evidence" value="ECO:0007669"/>
    <property type="project" value="TreeGrafter"/>
</dbReference>
<sequence>MRHGRRRGTPRPPAPKTIPATAPPGTQPTSSDLTEADTAGGDVTPDDVTPDGVAPDGVAPQEGATGGGETGGGSSSLGRSSAVMAAGTAVSRGLGLVRNMLLVGAVGATGLAADAFDVANKIPNIFFAILAGGVLNAVLVPQIVRAYTQRNPEERIGKLLTLAMTFILAITVLLTLGSSIIIPLYAGDSWSDPQLALAITFGYWCIPQLMFYGLYTLLGQVLNARRQFGPFMWAPVVNNLVSIAGFAVFIAIYGPAATGQVDDLSAWDGPKIALLAGTATAGIALQALVLFVPLYRGGFRWRVAFGFRGIGLRSAGQVAGWTFGAVLLEQLGVLMITRIAAAAPGTALSQGFGPFADAAGSSALITGVVAASPEAYVVAGPAAYSQALMIYLLPHSLVTVSIATALFTGMSAAANARDTAAVRADLSRGLRVIAVFTIFATAVLIVLAHPVTKLLVPTGSPASIVAISQVLVAMSIGLFPLGGMVLMKWVYYAYEDGRSVFLIQFLGTVLLLAAAYGATAVLDARWWVVGIAGAMSLSNILVIILRAAGLRKRLDGLDGARVLRLLVRVLVASLVASAAGWLTLQPFGDLYGLSWTRALLVAGCAGLVMLAVYLLLLRIMHVRELDDLARPLMAKIRPGR</sequence>
<feature type="transmembrane region" description="Helical" evidence="9">
    <location>
        <begin position="388"/>
        <end position="409"/>
    </location>
</feature>
<dbReference type="CDD" id="cd13123">
    <property type="entry name" value="MATE_MurJ_like"/>
    <property type="match status" value="1"/>
</dbReference>
<feature type="transmembrane region" description="Helical" evidence="9">
    <location>
        <begin position="318"/>
        <end position="341"/>
    </location>
</feature>
<comment type="subcellular location">
    <subcellularLocation>
        <location evidence="1">Cell membrane</location>
        <topology evidence="1">Multi-pass membrane protein</topology>
    </subcellularLocation>
</comment>
<evidence type="ECO:0000256" key="6">
    <source>
        <dbReference type="ARBA" id="ARBA00022989"/>
    </source>
</evidence>
<feature type="compositionally biased region" description="Pro residues" evidence="8">
    <location>
        <begin position="10"/>
        <end position="26"/>
    </location>
</feature>
<feature type="transmembrane region" description="Helical" evidence="9">
    <location>
        <begin position="565"/>
        <end position="583"/>
    </location>
</feature>
<dbReference type="eggNOG" id="COG0728">
    <property type="taxonomic scope" value="Bacteria"/>
</dbReference>
<feature type="transmembrane region" description="Helical" evidence="9">
    <location>
        <begin position="524"/>
        <end position="545"/>
    </location>
</feature>
<evidence type="ECO:0000256" key="4">
    <source>
        <dbReference type="ARBA" id="ARBA00022960"/>
    </source>
</evidence>
<dbReference type="InterPro" id="IPR051050">
    <property type="entry name" value="Lipid_II_flippase_MurJ/MviN"/>
</dbReference>
<evidence type="ECO:0000256" key="3">
    <source>
        <dbReference type="ARBA" id="ARBA00022692"/>
    </source>
</evidence>
<feature type="transmembrane region" description="Helical" evidence="9">
    <location>
        <begin position="230"/>
        <end position="252"/>
    </location>
</feature>
<gene>
    <name evidence="10" type="ORF">SAMN04489860_0426</name>
</gene>
<dbReference type="RefSeq" id="WP_231959262.1">
    <property type="nucleotide sequence ID" value="NZ_LT629776.1"/>
</dbReference>
<evidence type="ECO:0000256" key="7">
    <source>
        <dbReference type="ARBA" id="ARBA00023136"/>
    </source>
</evidence>
<feature type="transmembrane region" description="Helical" evidence="9">
    <location>
        <begin position="499"/>
        <end position="518"/>
    </location>
</feature>
<accession>A0A1H1N4Q6</accession>
<dbReference type="GO" id="GO:0009252">
    <property type="term" value="P:peptidoglycan biosynthetic process"/>
    <property type="evidence" value="ECO:0007669"/>
    <property type="project" value="UniProtKB-KW"/>
</dbReference>
<evidence type="ECO:0000256" key="1">
    <source>
        <dbReference type="ARBA" id="ARBA00004651"/>
    </source>
</evidence>
<name>A0A1H1N4Q6_9CELL</name>
<keyword evidence="2" id="KW-1003">Cell membrane</keyword>
<organism evidence="10 11">
    <name type="scientific">Paraoerskovia marina</name>
    <dbReference type="NCBI Taxonomy" id="545619"/>
    <lineage>
        <taxon>Bacteria</taxon>
        <taxon>Bacillati</taxon>
        <taxon>Actinomycetota</taxon>
        <taxon>Actinomycetes</taxon>
        <taxon>Micrococcales</taxon>
        <taxon>Cellulomonadaceae</taxon>
        <taxon>Paraoerskovia</taxon>
    </lineage>
</organism>
<feature type="transmembrane region" description="Helical" evidence="9">
    <location>
        <begin position="100"/>
        <end position="119"/>
    </location>
</feature>
<dbReference type="GO" id="GO:0008360">
    <property type="term" value="P:regulation of cell shape"/>
    <property type="evidence" value="ECO:0007669"/>
    <property type="project" value="UniProtKB-KW"/>
</dbReference>
<dbReference type="PANTHER" id="PTHR47019">
    <property type="entry name" value="LIPID II FLIPPASE MURJ"/>
    <property type="match status" value="1"/>
</dbReference>
<dbReference type="PRINTS" id="PR01806">
    <property type="entry name" value="VIRFACTRMVIN"/>
</dbReference>
<protein>
    <submittedName>
        <fullName evidence="10">Putative peptidoglycan lipid II flippase</fullName>
    </submittedName>
</protein>
<feature type="transmembrane region" description="Helical" evidence="9">
    <location>
        <begin position="197"/>
        <end position="218"/>
    </location>
</feature>
<dbReference type="AlphaFoldDB" id="A0A1H1N4Q6"/>
<feature type="transmembrane region" description="Helical" evidence="9">
    <location>
        <begin position="125"/>
        <end position="147"/>
    </location>
</feature>
<feature type="transmembrane region" description="Helical" evidence="9">
    <location>
        <begin position="159"/>
        <end position="185"/>
    </location>
</feature>